<feature type="transmembrane region" description="Helical" evidence="9">
    <location>
        <begin position="958"/>
        <end position="977"/>
    </location>
</feature>
<feature type="compositionally biased region" description="Basic and acidic residues" evidence="10">
    <location>
        <begin position="1160"/>
        <end position="1173"/>
    </location>
</feature>
<keyword evidence="5 9" id="KW-0812">Transmembrane</keyword>
<feature type="compositionally biased region" description="Basic and acidic residues" evidence="10">
    <location>
        <begin position="304"/>
        <end position="313"/>
    </location>
</feature>
<dbReference type="InterPro" id="IPR011531">
    <property type="entry name" value="HCO3_transpt-like_TM_dom"/>
</dbReference>
<feature type="region of interest" description="Disordered" evidence="10">
    <location>
        <begin position="296"/>
        <end position="385"/>
    </location>
</feature>
<feature type="transmembrane region" description="Helical" evidence="9">
    <location>
        <begin position="898"/>
        <end position="922"/>
    </location>
</feature>
<proteinExistence type="inferred from homology"/>
<dbReference type="InterPro" id="IPR013769">
    <property type="entry name" value="Band3_cytoplasmic_dom"/>
</dbReference>
<evidence type="ECO:0000256" key="6">
    <source>
        <dbReference type="ARBA" id="ARBA00022989"/>
    </source>
</evidence>
<feature type="transmembrane region" description="Helical" evidence="9">
    <location>
        <begin position="772"/>
        <end position="790"/>
    </location>
</feature>
<feature type="transmembrane region" description="Helical" evidence="9">
    <location>
        <begin position="1054"/>
        <end position="1071"/>
    </location>
</feature>
<feature type="compositionally biased region" description="Basic and acidic residues" evidence="10">
    <location>
        <begin position="1181"/>
        <end position="1192"/>
    </location>
</feature>
<feature type="transmembrane region" description="Helical" evidence="9">
    <location>
        <begin position="602"/>
        <end position="621"/>
    </location>
</feature>
<protein>
    <recommendedName>
        <fullName evidence="9">Anion exchange protein</fullName>
    </recommendedName>
</protein>
<evidence type="ECO:0000256" key="9">
    <source>
        <dbReference type="RuleBase" id="RU362035"/>
    </source>
</evidence>
<keyword evidence="7 9" id="KW-0406">Ion transport</keyword>
<evidence type="ECO:0000259" key="11">
    <source>
        <dbReference type="Pfam" id="PF00955"/>
    </source>
</evidence>
<evidence type="ECO:0000313" key="14">
    <source>
        <dbReference type="Proteomes" id="UP001642540"/>
    </source>
</evidence>
<dbReference type="SUPFAM" id="SSF55804">
    <property type="entry name" value="Phoshotransferase/anion transport protein"/>
    <property type="match status" value="1"/>
</dbReference>
<gene>
    <name evidence="13" type="ORF">ODALV1_LOCUS9529</name>
</gene>
<dbReference type="PANTHER" id="PTHR11453">
    <property type="entry name" value="ANION EXCHANGE PROTEIN"/>
    <property type="match status" value="1"/>
</dbReference>
<dbReference type="Gene3D" id="3.40.930.10">
    <property type="entry name" value="Mannitol-specific EII, Chain A"/>
    <property type="match status" value="1"/>
</dbReference>
<feature type="compositionally biased region" description="Basic residues" evidence="10">
    <location>
        <begin position="109"/>
        <end position="124"/>
    </location>
</feature>
<dbReference type="Gene3D" id="1.10.287.570">
    <property type="entry name" value="Helical hairpin bin"/>
    <property type="match status" value="1"/>
</dbReference>
<feature type="transmembrane region" description="Helical" evidence="9">
    <location>
        <begin position="810"/>
        <end position="828"/>
    </location>
</feature>
<evidence type="ECO:0000256" key="1">
    <source>
        <dbReference type="ARBA" id="ARBA00004651"/>
    </source>
</evidence>
<feature type="domain" description="Bicarbonate transporter-like transmembrane" evidence="11">
    <location>
        <begin position="544"/>
        <end position="1088"/>
    </location>
</feature>
<feature type="domain" description="Band 3 cytoplasmic" evidence="12">
    <location>
        <begin position="159"/>
        <end position="498"/>
    </location>
</feature>
<comment type="similarity">
    <text evidence="2 9">Belongs to the anion exchanger (TC 2.A.31) family.</text>
</comment>
<evidence type="ECO:0000256" key="3">
    <source>
        <dbReference type="ARBA" id="ARBA00022448"/>
    </source>
</evidence>
<dbReference type="InterPro" id="IPR016152">
    <property type="entry name" value="PTrfase/Anion_transptr"/>
</dbReference>
<feature type="transmembrane region" description="Helical" evidence="9">
    <location>
        <begin position="690"/>
        <end position="708"/>
    </location>
</feature>
<feature type="compositionally biased region" description="Polar residues" evidence="10">
    <location>
        <begin position="315"/>
        <end position="330"/>
    </location>
</feature>
<feature type="transmembrane region" description="Helical" evidence="9">
    <location>
        <begin position="573"/>
        <end position="595"/>
    </location>
</feature>
<name>A0ABP1QBM5_9HEXA</name>
<accession>A0ABP1QBM5</accession>
<keyword evidence="8 9" id="KW-0472">Membrane</keyword>
<dbReference type="Pfam" id="PF00955">
    <property type="entry name" value="HCO3_cotransp"/>
    <property type="match status" value="1"/>
</dbReference>
<evidence type="ECO:0000256" key="10">
    <source>
        <dbReference type="SAM" id="MobiDB-lite"/>
    </source>
</evidence>
<dbReference type="EMBL" id="CAXLJM020000028">
    <property type="protein sequence ID" value="CAL8097047.1"/>
    <property type="molecule type" value="Genomic_DNA"/>
</dbReference>
<dbReference type="PRINTS" id="PR01231">
    <property type="entry name" value="HCO3TRNSPORT"/>
</dbReference>
<feature type="transmembrane region" description="Helical" evidence="9">
    <location>
        <begin position="984"/>
        <end position="1008"/>
    </location>
</feature>
<dbReference type="NCBIfam" id="TIGR00834">
    <property type="entry name" value="ae"/>
    <property type="match status" value="1"/>
</dbReference>
<dbReference type="Pfam" id="PF07565">
    <property type="entry name" value="Band_3_cyto"/>
    <property type="match status" value="1"/>
</dbReference>
<sequence>MDDGILMNVIRTPNTADNNNVLLVTEGPQDQKPRKLVRFLDRERSPVPSAQRRLPWAMQRAPIDEEAPKDPGALQQLQNFSEQDFEGHRAHTVFVGVHVPGQGPVSGGSHRKRSHHRRHRHHKNGSKDEKDDDRPLTPPAQRVQFILGEECDDDAHESHPLFSEMEELVQDGGEMEWKETARWIKFEEDVEEGGNRWSKPHVATLSLHSLFELRSLLLNNIVMLDMEASSLDQIADLILDNMISAGHLDSTIRDKVREALLRRHRHLHEKSKHHHNNSSSNMSRLPIIRSLAEIGKSHSSSKSFVEKDKEKKNKTGSPSGASPNASNTDVKGQFLSVPGSTNVPTVESTGSNMERSPSGGSLGRNQSGGNLENGENHPNKGNTHFMRKIPAGAEASNILVGEVDFLEKPLSAFVRLSQSVHLGDLTEVPVPTRFLFVLLGPMGGISRYHEVGRAMATLMSDEVFHDVAYKAKNRGHLLAGVDEFLDAVTVLPPGEWDPSIRIEPPAAIPSQDPRKRPEAPKDEVNEEEEEEKQREESGLTRTGRLFGGLINDIKRKAPWYVSDFKDSFNSQCLASWLFLYFACLTPIITFGGLLGKATHNNMAAIESLVSGFVCGLGYGFFSGQPLTILGSTGPVLVFETILVQFCESHDLNYLEFRLWIGLWVSVILVILVALDASAFVCYITRFTEENFATLIALIFMVEAVKNVAEIGKKFPVNKHAESGGGYSCECKPNESYPDAANFTWEEVKFTECTKAPYHGELIGSGCKYFPDVFLMSVLLFVGTFIVSIMLKDFKTSSFFPTKVRSIISDFAVVIAIISMSAADMIMGLRTPKLQVPERFEPTLPDRGWVINPFGGNPLWTLFVAPLPALLATILIFMDQQITAVIINRKEHKLKKGCGYHLDLFVLAILIGLCSVMGIPWFVAATVLSMNHVNSLKMESESAAPGEKPQFLGVREQRATHIGIFLMIGLSVTMTPMLKHIPMPVLYGVFLYMGFASLKGMQFFDRILIMFMPSKYQPDFIFLRQVPLLRVHIFTLIQLACLIMLWLIKSFKSTSILFPLMLVVMIVVRKLLDFFFTQRELKILDDVMPESTKRKQHEEEMKKAEMEHHEKLAIGESGNLAIPLANGNVMKIPLSSVNITEEVNKTGLWKTVNNVNAKEAPSNKDKAKEKGREKNARKRGTKKDALTDDERRRLSTMCEEEEDESGITIKVEHAL</sequence>
<feature type="transmembrane region" description="Helical" evidence="9">
    <location>
        <begin position="858"/>
        <end position="877"/>
    </location>
</feature>
<evidence type="ECO:0000313" key="13">
    <source>
        <dbReference type="EMBL" id="CAL8097047.1"/>
    </source>
</evidence>
<comment type="subcellular location">
    <subcellularLocation>
        <location evidence="1">Cell membrane</location>
        <topology evidence="1">Multi-pass membrane protein</topology>
    </subcellularLocation>
    <subcellularLocation>
        <location evidence="9">Membrane</location>
        <topology evidence="9">Multi-pass membrane protein</topology>
    </subcellularLocation>
</comment>
<feature type="transmembrane region" description="Helical" evidence="9">
    <location>
        <begin position="1028"/>
        <end position="1047"/>
    </location>
</feature>
<feature type="region of interest" description="Disordered" evidence="10">
    <location>
        <begin position="499"/>
        <end position="538"/>
    </location>
</feature>
<comment type="caution">
    <text evidence="13">The sequence shown here is derived from an EMBL/GenBank/DDBJ whole genome shotgun (WGS) entry which is preliminary data.</text>
</comment>
<feature type="compositionally biased region" description="Basic and acidic residues" evidence="10">
    <location>
        <begin position="512"/>
        <end position="523"/>
    </location>
</feature>
<evidence type="ECO:0000256" key="5">
    <source>
        <dbReference type="ARBA" id="ARBA00022692"/>
    </source>
</evidence>
<reference evidence="13 14" key="1">
    <citation type="submission" date="2024-08" db="EMBL/GenBank/DDBJ databases">
        <authorList>
            <person name="Cucini C."/>
            <person name="Frati F."/>
        </authorList>
    </citation>
    <scope>NUCLEOTIDE SEQUENCE [LARGE SCALE GENOMIC DNA]</scope>
</reference>
<feature type="transmembrane region" description="Helical" evidence="9">
    <location>
        <begin position="658"/>
        <end position="683"/>
    </location>
</feature>
<evidence type="ECO:0000259" key="12">
    <source>
        <dbReference type="Pfam" id="PF07565"/>
    </source>
</evidence>
<evidence type="ECO:0000256" key="4">
    <source>
        <dbReference type="ARBA" id="ARBA00022475"/>
    </source>
</evidence>
<keyword evidence="14" id="KW-1185">Reference proteome</keyword>
<keyword evidence="3 9" id="KW-0813">Transport</keyword>
<evidence type="ECO:0000256" key="7">
    <source>
        <dbReference type="ARBA" id="ARBA00023065"/>
    </source>
</evidence>
<feature type="compositionally biased region" description="Polar residues" evidence="10">
    <location>
        <begin position="338"/>
        <end position="370"/>
    </location>
</feature>
<evidence type="ECO:0000256" key="2">
    <source>
        <dbReference type="ARBA" id="ARBA00010993"/>
    </source>
</evidence>
<organism evidence="13 14">
    <name type="scientific">Orchesella dallaii</name>
    <dbReference type="NCBI Taxonomy" id="48710"/>
    <lineage>
        <taxon>Eukaryota</taxon>
        <taxon>Metazoa</taxon>
        <taxon>Ecdysozoa</taxon>
        <taxon>Arthropoda</taxon>
        <taxon>Hexapoda</taxon>
        <taxon>Collembola</taxon>
        <taxon>Entomobryomorpha</taxon>
        <taxon>Entomobryoidea</taxon>
        <taxon>Orchesellidae</taxon>
        <taxon>Orchesellinae</taxon>
        <taxon>Orchesella</taxon>
    </lineage>
</organism>
<dbReference type="PANTHER" id="PTHR11453:SF36">
    <property type="entry name" value="ANION EXCHANGE PROTEIN"/>
    <property type="match status" value="1"/>
</dbReference>
<dbReference type="InterPro" id="IPR003020">
    <property type="entry name" value="HCO3_transpt_euk"/>
</dbReference>
<keyword evidence="4" id="KW-1003">Cell membrane</keyword>
<evidence type="ECO:0000256" key="8">
    <source>
        <dbReference type="ARBA" id="ARBA00023136"/>
    </source>
</evidence>
<feature type="region of interest" description="Disordered" evidence="10">
    <location>
        <begin position="98"/>
        <end position="138"/>
    </location>
</feature>
<keyword evidence="6 9" id="KW-1133">Transmembrane helix</keyword>
<dbReference type="Proteomes" id="UP001642540">
    <property type="component" value="Unassembled WGS sequence"/>
</dbReference>
<feature type="region of interest" description="Disordered" evidence="10">
    <location>
        <begin position="1153"/>
        <end position="1214"/>
    </location>
</feature>
<feature type="compositionally biased region" description="Basic and acidic residues" evidence="10">
    <location>
        <begin position="125"/>
        <end position="135"/>
    </location>
</feature>